<organism evidence="5 6">
    <name type="scientific">Candida parapsilosis</name>
    <name type="common">Yeast</name>
    <dbReference type="NCBI Taxonomy" id="5480"/>
    <lineage>
        <taxon>Eukaryota</taxon>
        <taxon>Fungi</taxon>
        <taxon>Dikarya</taxon>
        <taxon>Ascomycota</taxon>
        <taxon>Saccharomycotina</taxon>
        <taxon>Pichiomycetes</taxon>
        <taxon>Debaryomycetaceae</taxon>
        <taxon>Candida/Lodderomyces clade</taxon>
        <taxon>Candida</taxon>
    </lineage>
</organism>
<sequence length="121" mass="13222">MSKNEYYNPPQGPPPTFSQSEGVSGGGAGGSYVPQSQPQYNADTQDRAFGYHHQQGYGQGPPQNAYYQQQPGYGGGYPQQGGYYPQQQPMYVQQQRSSNNQDCLMACLAAMCICCTLDAIF</sequence>
<feature type="compositionally biased region" description="Low complexity" evidence="4">
    <location>
        <begin position="54"/>
        <end position="71"/>
    </location>
</feature>
<gene>
    <name evidence="5" type="ORF">FOB60_002480</name>
</gene>
<feature type="region of interest" description="Disordered" evidence="4">
    <location>
        <begin position="1"/>
        <end position="72"/>
    </location>
</feature>
<feature type="compositionally biased region" description="Polar residues" evidence="4">
    <location>
        <begin position="33"/>
        <end position="43"/>
    </location>
</feature>
<proteinExistence type="inferred from homology"/>
<keyword evidence="3" id="KW-0472">Membrane</keyword>
<reference evidence="5" key="1">
    <citation type="submission" date="2020-03" db="EMBL/GenBank/DDBJ databases">
        <title>FDA dAtabase for Regulatory Grade micrObial Sequences (FDA-ARGOS): Supporting development and validation of Infectious Disease Dx tests.</title>
        <authorList>
            <person name="Campos J."/>
            <person name="Goldberg B."/>
            <person name="Tallon L."/>
            <person name="Sadzewicz L."/>
            <person name="Vavikolanu K."/>
            <person name="Mehta A."/>
            <person name="Aluvathingal J."/>
            <person name="Nadendla S."/>
            <person name="Nandy P."/>
            <person name="Geyer C."/>
            <person name="Yan Y."/>
            <person name="Sichtig H."/>
        </authorList>
    </citation>
    <scope>NUCLEOTIDE SEQUENCE [LARGE SCALE GENOMIC DNA]</scope>
    <source>
        <strain evidence="5">FDAARGOS_652</strain>
    </source>
</reference>
<evidence type="ECO:0008006" key="7">
    <source>
        <dbReference type="Google" id="ProtNLM"/>
    </source>
</evidence>
<dbReference type="Proteomes" id="UP000590412">
    <property type="component" value="Unassembled WGS sequence"/>
</dbReference>
<evidence type="ECO:0000256" key="3">
    <source>
        <dbReference type="ARBA" id="ARBA00023136"/>
    </source>
</evidence>
<evidence type="ECO:0000256" key="4">
    <source>
        <dbReference type="SAM" id="MobiDB-lite"/>
    </source>
</evidence>
<dbReference type="PANTHER" id="PTHR47564:SF1">
    <property type="entry name" value="CYSTEINE-RICH AND TRANSMEMBRANE DOMAIN-CONTAINING PROTEIN 1"/>
    <property type="match status" value="1"/>
</dbReference>
<dbReference type="EMBL" id="JABWAB010000003">
    <property type="protein sequence ID" value="KAF6057925.1"/>
    <property type="molecule type" value="Genomic_DNA"/>
</dbReference>
<dbReference type="PANTHER" id="PTHR47564">
    <property type="entry name" value="CYSTEINE-RICH AND TRANSMEMBRANE DOMAIN-CONTAINING PROTEIN 1"/>
    <property type="match status" value="1"/>
</dbReference>
<accession>A0A8X7NQU9</accession>
<evidence type="ECO:0000256" key="1">
    <source>
        <dbReference type="ARBA" id="ARBA00004370"/>
    </source>
</evidence>
<comment type="similarity">
    <text evidence="2">Belongs to the CYSTM1 family.</text>
</comment>
<dbReference type="InterPro" id="IPR043240">
    <property type="entry name" value="CYSTM1-like"/>
</dbReference>
<comment type="caution">
    <text evidence="5">The sequence shown here is derived from an EMBL/GenBank/DDBJ whole genome shotgun (WGS) entry which is preliminary data.</text>
</comment>
<dbReference type="GO" id="GO:0016020">
    <property type="term" value="C:membrane"/>
    <property type="evidence" value="ECO:0007669"/>
    <property type="project" value="UniProtKB-SubCell"/>
</dbReference>
<evidence type="ECO:0000256" key="2">
    <source>
        <dbReference type="ARBA" id="ARBA00009444"/>
    </source>
</evidence>
<comment type="subcellular location">
    <subcellularLocation>
        <location evidence="1">Membrane</location>
    </subcellularLocation>
</comment>
<evidence type="ECO:0000313" key="6">
    <source>
        <dbReference type="Proteomes" id="UP000590412"/>
    </source>
</evidence>
<name>A0A8X7NQU9_CANPA</name>
<evidence type="ECO:0000313" key="5">
    <source>
        <dbReference type="EMBL" id="KAF6057925.1"/>
    </source>
</evidence>
<dbReference type="AlphaFoldDB" id="A0A8X7NQU9"/>
<protein>
    <recommendedName>
        <fullName evidence="7">Cysteine-rich transmembrane CYSTM domain-containing protein</fullName>
    </recommendedName>
</protein>